<name>A0A1F7ISC4_9BACT</name>
<feature type="region of interest" description="Disordered" evidence="1">
    <location>
        <begin position="28"/>
        <end position="50"/>
    </location>
</feature>
<sequence length="1445" mass="167293">MANQPGGPPEQTAQATLTPEQFAMLMQQQMAGQGRRVEQQAPRGDPKAEGTALVEQVEQQILLSDYNGRRKDQLQLVEPAEFKGKVQRELTPKLKRRIQDQTSNSKKVREHLEVTGGSFNPGLDQGEARNVSHDVTVAVSMVATALEEGYVTPPTHEPTLAVLNSLARKLRRHVKPETASYLQPLLDGILNETDYIKFSTGDDLTTKFERDLKDILTAREGDDVVVEILNDIFTEVIDQNKIPQMTMNRYRMKIERAKTNRKADTKILKERAEQLQKDILLQQKEFSMYDLEGPVLAQLRVQEQSGVAEAGPARRLFESLDSAENFFKFYETEFREQVRRLLENDGVIQKGQELGDLVQLEQHNKEIFEEAAKKTTEEIHKLVIYTTHVIFTPVLEGNPGQSWQELIAEATRGFIPLDQIFNNYKGKFIRFMGQTSALPGEFEKKGMPFFNFGIEERDVYVENKQEGKMVRDKVPTSELVKVDSFKEYIEKMHVVLDAEKGYLESGVNVNYLLLTGKTQGDATFFGQFARYIEQSLKSSYIDEIYHLPYADLIHAAKIQLSSFFKKQLALNQWIKDPDIFLTAFTHANKIQSKALFDLIRNFAPEAPEWAVRRAFFHARTHMSAISQEWHALSGYGHPNLTEDFKPSYTDPAMKNLETYNTMYSAQQWQVADPEIQNMAFLPQPNKKKRFDKWYWKDAVDEGRDMFRNMKHLGSMTGVGMEYYDAGTAPNIFEFNPLKIGGVEQQGGYRIKYPVMPWMFDMLKHLSRDNEHIKMDSPGALTEAWKRLENLGVDVLKHTFRDHWMLGYEEKEKKGTKHLKQKDDGTTEYDAQWKNFFGFLYERYFKQGIGKEGFSMDFNDQNLQERKVDFSTIHTKEEFWDQLVEPILHRKTVAGMGETKSDATSRNNREREKYIKEIVTHALTVMTFERMPMDFVFIENPTRSQNGVTLLRQLQKDFLKKARDAGKQVDIEKDIDANAELMQEFEAVVNDILFVQQQARMVSIRKMNEFVKEQKHNQQAGEGMQARQKNVYARDMNRLRSELYSDVQLIDNNNDVKGYRITEEVVRHFLTEKYRRQYMRDEHVADFNNLSQPAKDNIANNVTKAVEMFSKTQELIVKQPEENQFLKPSVSNKDLETLLGKERVSRDMERLGIKNEEKYLTLMRNTFQEQQNNLKKRAMWSEEELLSGQTGMGINDMAYPFLSFSSVGADMVQRTIEQIRDTQEEVFNYVNGVKGASLVSDLKKYYRKEDQEKFFDNVSHIRTQIKIWLDPERYNGQAMRFVENAMNVMRINSEAEDRVVELGYITAHKMRSAFSAVVKEGPEYPLRREDRYAFIEEFLHEAQFGKRASPDDQVYVVEKPKSVTELWQESGPIISKIAAITGQLFGEKKAKYVRQVWKEQSGIGLRSREYATITDLVMRYGPTYLVLIFAALILLLIRKGAEDSGI</sequence>
<feature type="transmembrane region" description="Helical" evidence="2">
    <location>
        <begin position="1416"/>
        <end position="1436"/>
    </location>
</feature>
<dbReference type="EMBL" id="MGAL01000044">
    <property type="protein sequence ID" value="OGK46261.1"/>
    <property type="molecule type" value="Genomic_DNA"/>
</dbReference>
<gene>
    <name evidence="3" type="ORF">A3A93_06560</name>
</gene>
<dbReference type="Proteomes" id="UP000177141">
    <property type="component" value="Unassembled WGS sequence"/>
</dbReference>
<protein>
    <submittedName>
        <fullName evidence="3">Uncharacterized protein</fullName>
    </submittedName>
</protein>
<accession>A0A1F7ISC4</accession>
<reference evidence="3 4" key="1">
    <citation type="journal article" date="2016" name="Nat. Commun.">
        <title>Thousands of microbial genomes shed light on interconnected biogeochemical processes in an aquifer system.</title>
        <authorList>
            <person name="Anantharaman K."/>
            <person name="Brown C.T."/>
            <person name="Hug L.A."/>
            <person name="Sharon I."/>
            <person name="Castelle C.J."/>
            <person name="Probst A.J."/>
            <person name="Thomas B.C."/>
            <person name="Singh A."/>
            <person name="Wilkins M.J."/>
            <person name="Karaoz U."/>
            <person name="Brodie E.L."/>
            <person name="Williams K.H."/>
            <person name="Hubbard S.S."/>
            <person name="Banfield J.F."/>
        </authorList>
    </citation>
    <scope>NUCLEOTIDE SEQUENCE [LARGE SCALE GENOMIC DNA]</scope>
</reference>
<evidence type="ECO:0000256" key="2">
    <source>
        <dbReference type="SAM" id="Phobius"/>
    </source>
</evidence>
<keyword evidence="2" id="KW-0812">Transmembrane</keyword>
<keyword evidence="2" id="KW-0472">Membrane</keyword>
<keyword evidence="2" id="KW-1133">Transmembrane helix</keyword>
<dbReference type="STRING" id="1802061.A3A93_06560"/>
<evidence type="ECO:0000256" key="1">
    <source>
        <dbReference type="SAM" id="MobiDB-lite"/>
    </source>
</evidence>
<proteinExistence type="predicted"/>
<evidence type="ECO:0000313" key="4">
    <source>
        <dbReference type="Proteomes" id="UP000177141"/>
    </source>
</evidence>
<evidence type="ECO:0000313" key="3">
    <source>
        <dbReference type="EMBL" id="OGK46261.1"/>
    </source>
</evidence>
<comment type="caution">
    <text evidence="3">The sequence shown here is derived from an EMBL/GenBank/DDBJ whole genome shotgun (WGS) entry which is preliminary data.</text>
</comment>
<organism evidence="3 4">
    <name type="scientific">Candidatus Roizmanbacteria bacterium RIFCSPLOWO2_01_FULL_38_12</name>
    <dbReference type="NCBI Taxonomy" id="1802061"/>
    <lineage>
        <taxon>Bacteria</taxon>
        <taxon>Candidatus Roizmaniibacteriota</taxon>
    </lineage>
</organism>